<reference evidence="1" key="2">
    <citation type="submission" date="2020-05" db="UniProtKB">
        <authorList>
            <consortium name="EnsemblMetazoa"/>
        </authorList>
    </citation>
    <scope>IDENTIFICATION</scope>
    <source>
        <strain evidence="1">IAEA</strain>
    </source>
</reference>
<proteinExistence type="predicted"/>
<name>A0A1A9W860_9MUSC</name>
<keyword evidence="2" id="KW-1185">Reference proteome</keyword>
<dbReference type="VEuPathDB" id="VectorBase:GBRI009747"/>
<accession>A0A1A9W860</accession>
<protein>
    <submittedName>
        <fullName evidence="1">Uncharacterized protein</fullName>
    </submittedName>
</protein>
<organism evidence="1 2">
    <name type="scientific">Glossina brevipalpis</name>
    <dbReference type="NCBI Taxonomy" id="37001"/>
    <lineage>
        <taxon>Eukaryota</taxon>
        <taxon>Metazoa</taxon>
        <taxon>Ecdysozoa</taxon>
        <taxon>Arthropoda</taxon>
        <taxon>Hexapoda</taxon>
        <taxon>Insecta</taxon>
        <taxon>Pterygota</taxon>
        <taxon>Neoptera</taxon>
        <taxon>Endopterygota</taxon>
        <taxon>Diptera</taxon>
        <taxon>Brachycera</taxon>
        <taxon>Muscomorpha</taxon>
        <taxon>Hippoboscoidea</taxon>
        <taxon>Glossinidae</taxon>
        <taxon>Glossina</taxon>
    </lineage>
</organism>
<dbReference type="AlphaFoldDB" id="A0A1A9W860"/>
<evidence type="ECO:0000313" key="1">
    <source>
        <dbReference type="EnsemblMetazoa" id="GBRI009747-PA"/>
    </source>
</evidence>
<dbReference type="Proteomes" id="UP000091820">
    <property type="component" value="Unassembled WGS sequence"/>
</dbReference>
<reference evidence="2" key="1">
    <citation type="submission" date="2014-03" db="EMBL/GenBank/DDBJ databases">
        <authorList>
            <person name="Aksoy S."/>
            <person name="Warren W."/>
            <person name="Wilson R.K."/>
        </authorList>
    </citation>
    <scope>NUCLEOTIDE SEQUENCE [LARGE SCALE GENOMIC DNA]</scope>
    <source>
        <strain evidence="2">IAEA</strain>
    </source>
</reference>
<evidence type="ECO:0000313" key="2">
    <source>
        <dbReference type="Proteomes" id="UP000091820"/>
    </source>
</evidence>
<dbReference type="EnsemblMetazoa" id="GBRI009747-RA">
    <property type="protein sequence ID" value="GBRI009747-PA"/>
    <property type="gene ID" value="GBRI009747"/>
</dbReference>
<dbReference type="STRING" id="37001.A0A1A9W860"/>
<sequence>MLRFENLCCLFPRNGYNVSSFTGHRYDTSPIPSSRRGAAAVITARSGFCTQPLHHRQQLQSQQLQHPTEHVNTFPPVNPSYLKNFKKSTDFEQIHEKFRQVVMKDILAYRAHQDLKSRPLIEL</sequence>